<evidence type="ECO:0000256" key="2">
    <source>
        <dbReference type="ARBA" id="ARBA00004941"/>
    </source>
</evidence>
<dbReference type="Gene3D" id="1.10.275.10">
    <property type="entry name" value="Fumarase/aspartase (N-terminal domain)"/>
    <property type="match status" value="1"/>
</dbReference>
<reference evidence="9 10" key="1">
    <citation type="submission" date="2024-06" db="EMBL/GenBank/DDBJ databases">
        <title>Thioclava kandeliae sp. nov. from a rhizosphere soil sample of Kandelia candel in a mangrove.</title>
        <authorList>
            <person name="Mu T."/>
        </authorList>
    </citation>
    <scope>NUCLEOTIDE SEQUENCE [LARGE SCALE GENOMIC DNA]</scope>
    <source>
        <strain evidence="9 10">CPCC 100088</strain>
    </source>
</reference>
<feature type="domain" description="Fumarate lyase N-terminal" evidence="7">
    <location>
        <begin position="96"/>
        <end position="297"/>
    </location>
</feature>
<dbReference type="InterPro" id="IPR009049">
    <property type="entry name" value="Argininosuccinate_lyase"/>
</dbReference>
<evidence type="ECO:0000256" key="6">
    <source>
        <dbReference type="SAM" id="Coils"/>
    </source>
</evidence>
<dbReference type="PANTHER" id="PTHR43814">
    <property type="entry name" value="ARGININOSUCCINATE LYASE"/>
    <property type="match status" value="1"/>
</dbReference>
<proteinExistence type="predicted"/>
<keyword evidence="4" id="KW-0028">Amino-acid biosynthesis</keyword>
<dbReference type="Pfam" id="PF14698">
    <property type="entry name" value="ASL_C2"/>
    <property type="match status" value="1"/>
</dbReference>
<keyword evidence="10" id="KW-1185">Reference proteome</keyword>
<dbReference type="Pfam" id="PF00206">
    <property type="entry name" value="Lyase_1"/>
    <property type="match status" value="1"/>
</dbReference>
<dbReference type="InterPro" id="IPR029419">
    <property type="entry name" value="Arg_succ_lyase_C"/>
</dbReference>
<evidence type="ECO:0000259" key="8">
    <source>
        <dbReference type="Pfam" id="PF14698"/>
    </source>
</evidence>
<name>A0ABV1SIX8_9RHOB</name>
<evidence type="ECO:0000256" key="4">
    <source>
        <dbReference type="ARBA" id="ARBA00022571"/>
    </source>
</evidence>
<evidence type="ECO:0000259" key="7">
    <source>
        <dbReference type="Pfam" id="PF00206"/>
    </source>
</evidence>
<dbReference type="RefSeq" id="WP_350937366.1">
    <property type="nucleotide sequence ID" value="NZ_JAYWLC010000008.1"/>
</dbReference>
<comment type="caution">
    <text evidence="9">The sequence shown here is derived from an EMBL/GenBank/DDBJ whole genome shotgun (WGS) entry which is preliminary data.</text>
</comment>
<accession>A0ABV1SIX8</accession>
<feature type="coiled-coil region" evidence="6">
    <location>
        <begin position="463"/>
        <end position="490"/>
    </location>
</feature>
<protein>
    <recommendedName>
        <fullName evidence="3">argininosuccinate lyase</fullName>
        <ecNumber evidence="3">4.3.2.1</ecNumber>
    </recommendedName>
</protein>
<organism evidence="9 10">
    <name type="scientific">Thioclava kandeliae</name>
    <dbReference type="NCBI Taxonomy" id="3070818"/>
    <lineage>
        <taxon>Bacteria</taxon>
        <taxon>Pseudomonadati</taxon>
        <taxon>Pseudomonadota</taxon>
        <taxon>Alphaproteobacteria</taxon>
        <taxon>Rhodobacterales</taxon>
        <taxon>Paracoccaceae</taxon>
        <taxon>Thioclava</taxon>
    </lineage>
</organism>
<dbReference type="GO" id="GO:0016829">
    <property type="term" value="F:lyase activity"/>
    <property type="evidence" value="ECO:0007669"/>
    <property type="project" value="UniProtKB-KW"/>
</dbReference>
<dbReference type="Proteomes" id="UP001438953">
    <property type="component" value="Unassembled WGS sequence"/>
</dbReference>
<dbReference type="SUPFAM" id="SSF48557">
    <property type="entry name" value="L-aspartase-like"/>
    <property type="match status" value="1"/>
</dbReference>
<gene>
    <name evidence="9" type="ORF">VSX56_12015</name>
</gene>
<sequence length="498" mass="54666">MRDNLRPDPPARTLRPAYMESYKEGFVEDTAGYIHSYDMAHVLMLGERGILPAETALGVLAGLREMDRLGMADCRRKAGGGNHAGEAWLTEHKGAAIGGAIGLARSSGDLSAISFRMYARHTLLELRKGLVELRAALVEFASRHVDHVLPGNTHGQHAQPITFALWAMMYNDALARDCARLGETIARANHSPAGAGIMSGTEFPIDRSRIAQLLGFDSVLTNTLDAALSHDLEMEFASTLNMLCYTLSRMAEDLFLWNTTEYDLITLPDWFIGISSMMPQKRNPDGLQDLRHLSTQAQATLTMVMGTERGPTGFPIIERRNSDRSLRQLARALGERLAILPDLLHDMEVKSARAESHANLYWASVTDLAGALVRQNRIDWRRAHGLVAGFVRDCIAKGQPPYEMSADDFNAYASRSGALKITLDEAVFTRALDARAFVSRRDTFGGPGPEAMDHAISQATSALAHERQALQALETTLAKAQENLLATVDTAVKGQRFV</sequence>
<dbReference type="EC" id="4.3.2.1" evidence="3"/>
<keyword evidence="4" id="KW-0055">Arginine biosynthesis</keyword>
<feature type="domain" description="Argininosuccinate lyase C-terminal" evidence="8">
    <location>
        <begin position="363"/>
        <end position="438"/>
    </location>
</feature>
<comment type="catalytic activity">
    <reaction evidence="1">
        <text>2-(N(omega)-L-arginino)succinate = fumarate + L-arginine</text>
        <dbReference type="Rhea" id="RHEA:24020"/>
        <dbReference type="ChEBI" id="CHEBI:29806"/>
        <dbReference type="ChEBI" id="CHEBI:32682"/>
        <dbReference type="ChEBI" id="CHEBI:57472"/>
        <dbReference type="EC" id="4.3.2.1"/>
    </reaction>
</comment>
<evidence type="ECO:0000256" key="3">
    <source>
        <dbReference type="ARBA" id="ARBA00012338"/>
    </source>
</evidence>
<keyword evidence="5 9" id="KW-0456">Lyase</keyword>
<dbReference type="EMBL" id="JAYWLC010000008">
    <property type="protein sequence ID" value="MER5172501.1"/>
    <property type="molecule type" value="Genomic_DNA"/>
</dbReference>
<dbReference type="InterPro" id="IPR022761">
    <property type="entry name" value="Fumarate_lyase_N"/>
</dbReference>
<evidence type="ECO:0000256" key="1">
    <source>
        <dbReference type="ARBA" id="ARBA00000985"/>
    </source>
</evidence>
<dbReference type="Gene3D" id="1.10.40.30">
    <property type="entry name" value="Fumarase/aspartase (C-terminal domain)"/>
    <property type="match status" value="1"/>
</dbReference>
<dbReference type="InterPro" id="IPR024083">
    <property type="entry name" value="Fumarase/histidase_N"/>
</dbReference>
<dbReference type="Gene3D" id="1.20.200.10">
    <property type="entry name" value="Fumarase/aspartase (Central domain)"/>
    <property type="match status" value="1"/>
</dbReference>
<dbReference type="PRINTS" id="PR00149">
    <property type="entry name" value="FUMRATELYASE"/>
</dbReference>
<dbReference type="InterPro" id="IPR000362">
    <property type="entry name" value="Fumarate_lyase_fam"/>
</dbReference>
<evidence type="ECO:0000256" key="5">
    <source>
        <dbReference type="ARBA" id="ARBA00023239"/>
    </source>
</evidence>
<dbReference type="PANTHER" id="PTHR43814:SF1">
    <property type="entry name" value="ARGININOSUCCINATE LYASE"/>
    <property type="match status" value="1"/>
</dbReference>
<dbReference type="InterPro" id="IPR008948">
    <property type="entry name" value="L-Aspartase-like"/>
</dbReference>
<evidence type="ECO:0000313" key="9">
    <source>
        <dbReference type="EMBL" id="MER5172501.1"/>
    </source>
</evidence>
<comment type="pathway">
    <text evidence="2">Amino-acid biosynthesis; L-arginine biosynthesis; L-arginine from L-ornithine and carbamoyl phosphate: step 3/3.</text>
</comment>
<dbReference type="PRINTS" id="PR00145">
    <property type="entry name" value="ARGSUCLYASE"/>
</dbReference>
<evidence type="ECO:0000313" key="10">
    <source>
        <dbReference type="Proteomes" id="UP001438953"/>
    </source>
</evidence>
<keyword evidence="6" id="KW-0175">Coiled coil</keyword>